<dbReference type="PANTHER" id="PTHR11208">
    <property type="entry name" value="RNA-BINDING PROTEIN RELATED"/>
    <property type="match status" value="1"/>
</dbReference>
<name>A0A0N4ZH06_PARTI</name>
<evidence type="ECO:0000259" key="4">
    <source>
        <dbReference type="SMART" id="SM00322"/>
    </source>
</evidence>
<feature type="compositionally biased region" description="Polar residues" evidence="3">
    <location>
        <begin position="157"/>
        <end position="185"/>
    </location>
</feature>
<dbReference type="GO" id="GO:0003729">
    <property type="term" value="F:mRNA binding"/>
    <property type="evidence" value="ECO:0007669"/>
    <property type="project" value="TreeGrafter"/>
</dbReference>
<evidence type="ECO:0000256" key="2">
    <source>
        <dbReference type="PROSITE-ProRule" id="PRU00117"/>
    </source>
</evidence>
<feature type="domain" description="K Homology" evidence="4">
    <location>
        <begin position="255"/>
        <end position="354"/>
    </location>
</feature>
<dbReference type="SMART" id="SM00322">
    <property type="entry name" value="KH"/>
    <property type="match status" value="1"/>
</dbReference>
<dbReference type="Gene3D" id="3.30.1370.10">
    <property type="entry name" value="K Homology domain, type 1"/>
    <property type="match status" value="1"/>
</dbReference>
<dbReference type="InterPro" id="IPR004087">
    <property type="entry name" value="KH_dom"/>
</dbReference>
<feature type="compositionally biased region" description="Polar residues" evidence="3">
    <location>
        <begin position="196"/>
        <end position="216"/>
    </location>
</feature>
<dbReference type="Proteomes" id="UP000038045">
    <property type="component" value="Unplaced"/>
</dbReference>
<evidence type="ECO:0000313" key="5">
    <source>
        <dbReference type="Proteomes" id="UP000038045"/>
    </source>
</evidence>
<accession>A0A0N4ZH06</accession>
<dbReference type="WBParaSite" id="PTRK_0000717000.1">
    <property type="protein sequence ID" value="PTRK_0000717000.1"/>
    <property type="gene ID" value="PTRK_0000717000"/>
</dbReference>
<evidence type="ECO:0000256" key="1">
    <source>
        <dbReference type="ARBA" id="ARBA00022884"/>
    </source>
</evidence>
<dbReference type="InterPro" id="IPR055256">
    <property type="entry name" value="KH_1_KHDC4/BBP-like"/>
</dbReference>
<sequence length="411" mass="46371">MDTSNSLRSPMASKLSQNQMAANDNQFKKAMEPLQELIKVTEKNMKDLNEIKEYSTMLLKNLNKIVNTKSNKEVFLDFVERNSPIKVKNAYNIQKSDYSVEAARNCSTPNNIIPPLPSLTREQIFNGLKIINNSSNKGNNLFDLSDINNDYLDEGSRNSMNNCQSHTPNNEGSPNKMLNISNLQDTPKGRSLPSHYMNNQNNFDPSPNFLSSPQTSQLNTPHNINTNGYVTFTSPRAVTSFNKTPKQQGKFYRNNEEEEKVFVLSIKAMLKETPGVSIIGRLIGPKGMNIKSLEEETNCQIFIRGKGSSKDPEKEEKLSKHPCGAHFAEPLHVVIQTADKDYKAANDRLFEAINKINSALGFMNNEKHLNVMENISCRQMGYVQFLSNKRSPLGASLHHFNNKTKGYVNEK</sequence>
<keyword evidence="5" id="KW-1185">Reference proteome</keyword>
<dbReference type="InterPro" id="IPR036612">
    <property type="entry name" value="KH_dom_type_1_sf"/>
</dbReference>
<feature type="region of interest" description="Disordered" evidence="3">
    <location>
        <begin position="153"/>
        <end position="216"/>
    </location>
</feature>
<evidence type="ECO:0000313" key="6">
    <source>
        <dbReference type="WBParaSite" id="PTRK_0000717000.1"/>
    </source>
</evidence>
<keyword evidence="1 2" id="KW-0694">RNA-binding</keyword>
<dbReference type="GO" id="GO:0005634">
    <property type="term" value="C:nucleus"/>
    <property type="evidence" value="ECO:0007669"/>
    <property type="project" value="TreeGrafter"/>
</dbReference>
<evidence type="ECO:0000256" key="3">
    <source>
        <dbReference type="SAM" id="MobiDB-lite"/>
    </source>
</evidence>
<protein>
    <submittedName>
        <fullName evidence="6">KH domain-containing protein</fullName>
    </submittedName>
</protein>
<dbReference type="PANTHER" id="PTHR11208:SF147">
    <property type="entry name" value="RNA-BINDING PROTEIN ASD-2"/>
    <property type="match status" value="1"/>
</dbReference>
<dbReference type="STRING" id="131310.A0A0N4ZH06"/>
<reference evidence="6" key="1">
    <citation type="submission" date="2017-02" db="UniProtKB">
        <authorList>
            <consortium name="WormBaseParasite"/>
        </authorList>
    </citation>
    <scope>IDENTIFICATION</scope>
</reference>
<dbReference type="AlphaFoldDB" id="A0A0N4ZH06"/>
<dbReference type="PROSITE" id="PS50084">
    <property type="entry name" value="KH_TYPE_1"/>
    <property type="match status" value="1"/>
</dbReference>
<dbReference type="InterPro" id="IPR045071">
    <property type="entry name" value="BBP-like"/>
</dbReference>
<organism evidence="5 6">
    <name type="scientific">Parastrongyloides trichosuri</name>
    <name type="common">Possum-specific nematode worm</name>
    <dbReference type="NCBI Taxonomy" id="131310"/>
    <lineage>
        <taxon>Eukaryota</taxon>
        <taxon>Metazoa</taxon>
        <taxon>Ecdysozoa</taxon>
        <taxon>Nematoda</taxon>
        <taxon>Chromadorea</taxon>
        <taxon>Rhabditida</taxon>
        <taxon>Tylenchina</taxon>
        <taxon>Panagrolaimomorpha</taxon>
        <taxon>Strongyloidoidea</taxon>
        <taxon>Strongyloididae</taxon>
        <taxon>Parastrongyloides</taxon>
    </lineage>
</organism>
<dbReference type="GO" id="GO:0048024">
    <property type="term" value="P:regulation of mRNA splicing, via spliceosome"/>
    <property type="evidence" value="ECO:0007669"/>
    <property type="project" value="TreeGrafter"/>
</dbReference>
<dbReference type="SUPFAM" id="SSF54791">
    <property type="entry name" value="Eukaryotic type KH-domain (KH-domain type I)"/>
    <property type="match status" value="1"/>
</dbReference>
<dbReference type="Pfam" id="PF22675">
    <property type="entry name" value="KH-I_KHDC4-BBP"/>
    <property type="match status" value="1"/>
</dbReference>
<proteinExistence type="predicted"/>